<organism evidence="2 3">
    <name type="scientific">Snodgrassella alvi</name>
    <dbReference type="NCBI Taxonomy" id="1196083"/>
    <lineage>
        <taxon>Bacteria</taxon>
        <taxon>Pseudomonadati</taxon>
        <taxon>Pseudomonadota</taxon>
        <taxon>Betaproteobacteria</taxon>
        <taxon>Neisseriales</taxon>
        <taxon>Neisseriaceae</taxon>
        <taxon>Snodgrassella</taxon>
    </lineage>
</organism>
<keyword evidence="1" id="KW-0732">Signal</keyword>
<dbReference type="AlphaFoldDB" id="A0A855FWA8"/>
<evidence type="ECO:0000256" key="1">
    <source>
        <dbReference type="SAM" id="SignalP"/>
    </source>
</evidence>
<dbReference type="EMBL" id="MEIU01000009">
    <property type="protein sequence ID" value="PIT62127.1"/>
    <property type="molecule type" value="Genomic_DNA"/>
</dbReference>
<comment type="caution">
    <text evidence="2">The sequence shown here is derived from an EMBL/GenBank/DDBJ whole genome shotgun (WGS) entry which is preliminary data.</text>
</comment>
<feature type="signal peptide" evidence="1">
    <location>
        <begin position="1"/>
        <end position="23"/>
    </location>
</feature>
<dbReference type="Pfam" id="PF16695">
    <property type="entry name" value="Tai4"/>
    <property type="match status" value="1"/>
</dbReference>
<dbReference type="InterPro" id="IPR032032">
    <property type="entry name" value="Tai4"/>
</dbReference>
<evidence type="ECO:0000313" key="3">
    <source>
        <dbReference type="Proteomes" id="UP000230463"/>
    </source>
</evidence>
<dbReference type="RefSeq" id="WP_100123167.1">
    <property type="nucleotide sequence ID" value="NZ_MEIU01000009.1"/>
</dbReference>
<protein>
    <recommendedName>
        <fullName evidence="4">Immunity protein</fullName>
    </recommendedName>
</protein>
<proteinExistence type="predicted"/>
<gene>
    <name evidence="2" type="ORF">BHC57_01480</name>
</gene>
<dbReference type="InterPro" id="IPR038314">
    <property type="entry name" value="T6SS_sf"/>
</dbReference>
<name>A0A855FWA8_9NEIS</name>
<sequence length="146" mass="16870">MRNFKLKCLYGYFLALLPFLCNAASDKITSPEAPKRTFIQNYKDMVLASCIASAYHDDKIASMDAGSSASALREWTYYNMDKSIDAEIRIIDSYLSRNYFNPLAEAEIKGIKFDFLKCLDLYHSKELDRLAKKVISHPQRRISRHK</sequence>
<accession>A0A855FWA8</accession>
<feature type="chain" id="PRO_5032855587" description="Immunity protein" evidence="1">
    <location>
        <begin position="24"/>
        <end position="146"/>
    </location>
</feature>
<dbReference type="Gene3D" id="1.20.120.1620">
    <property type="match status" value="1"/>
</dbReference>
<reference evidence="2 3" key="1">
    <citation type="journal article" date="2017" name="MBio">
        <title>Type VI secretion-mediated competition in the bee gut microbiome.</title>
        <authorList>
            <person name="Steele M.I."/>
            <person name="Kwong W.K."/>
            <person name="Powell J.E."/>
            <person name="Whiteley M."/>
            <person name="Moran N.A."/>
        </authorList>
    </citation>
    <scope>NUCLEOTIDE SEQUENCE [LARGE SCALE GENOMIC DNA]</scope>
    <source>
        <strain evidence="2 3">HK3</strain>
    </source>
</reference>
<evidence type="ECO:0008006" key="4">
    <source>
        <dbReference type="Google" id="ProtNLM"/>
    </source>
</evidence>
<dbReference type="Proteomes" id="UP000230463">
    <property type="component" value="Unassembled WGS sequence"/>
</dbReference>
<evidence type="ECO:0000313" key="2">
    <source>
        <dbReference type="EMBL" id="PIT62127.1"/>
    </source>
</evidence>